<sequence>MTMTINKHRLQLLHKHLQQWMERPRMNQTQVANDIVEHFRFLGLEKQLQVEDIFFMDTGDPYTDMNTNRQKVFRWLGLMDNGTKRSPARLFFVEQAIVAAMPPDIRLAYLNDVYPLSGLYIGARPEQGESLNCDKLAAALTKENMEAQLSVIELSDRPDCEPTVCKAYRELKESAATTLAAIDVLESHYPQLTEQRPVERSAS</sequence>
<name>A0A4Q0YJZ7_9GAMM</name>
<dbReference type="Proteomes" id="UP000290287">
    <property type="component" value="Unassembled WGS sequence"/>
</dbReference>
<dbReference type="EMBL" id="PEIB01000044">
    <property type="protein sequence ID" value="RXJ70763.1"/>
    <property type="molecule type" value="Genomic_DNA"/>
</dbReference>
<reference evidence="1 2" key="1">
    <citation type="submission" date="2017-10" db="EMBL/GenBank/DDBJ databases">
        <title>Nyctiphanis sp. nov., isolated from the stomach of the euphausiid Nyctiphanes simplex (Hansen, 1911) in the Gulf of California.</title>
        <authorList>
            <person name="Gomez-Gil B."/>
            <person name="Aguilar-Mendez M."/>
            <person name="Lopez-Cortes A."/>
            <person name="Gomez-Gutierrez J."/>
            <person name="Roque A."/>
            <person name="Lang E."/>
            <person name="Gonzalez-Castillo A."/>
        </authorList>
    </citation>
    <scope>NUCLEOTIDE SEQUENCE [LARGE SCALE GENOMIC DNA]</scope>
    <source>
        <strain evidence="1 2">CAIM 600</strain>
    </source>
</reference>
<evidence type="ECO:0000313" key="2">
    <source>
        <dbReference type="Proteomes" id="UP000290287"/>
    </source>
</evidence>
<proteinExistence type="predicted"/>
<gene>
    <name evidence="1" type="ORF">CS022_22295</name>
</gene>
<dbReference type="RefSeq" id="WP_129124086.1">
    <property type="nucleotide sequence ID" value="NZ_PEIB01000044.1"/>
</dbReference>
<evidence type="ECO:0000313" key="1">
    <source>
        <dbReference type="EMBL" id="RXJ70763.1"/>
    </source>
</evidence>
<protein>
    <recommendedName>
        <fullName evidence="3">Bacterial toxin YdaT domain-containing protein</fullName>
    </recommendedName>
</protein>
<dbReference type="OrthoDB" id="5908490at2"/>
<dbReference type="InterPro" id="IPR037042">
    <property type="entry name" value="YdaT-like_sf"/>
</dbReference>
<dbReference type="Gene3D" id="1.10.3600.10">
    <property type="entry name" value="Putative bacterial toxin ydaT"/>
    <property type="match status" value="1"/>
</dbReference>
<keyword evidence="2" id="KW-1185">Reference proteome</keyword>
<organism evidence="1 2">
    <name type="scientific">Veronia nyctiphanis</name>
    <dbReference type="NCBI Taxonomy" id="1278244"/>
    <lineage>
        <taxon>Bacteria</taxon>
        <taxon>Pseudomonadati</taxon>
        <taxon>Pseudomonadota</taxon>
        <taxon>Gammaproteobacteria</taxon>
        <taxon>Vibrionales</taxon>
        <taxon>Vibrionaceae</taxon>
        <taxon>Veronia</taxon>
    </lineage>
</organism>
<comment type="caution">
    <text evidence="1">The sequence shown here is derived from an EMBL/GenBank/DDBJ whole genome shotgun (WGS) entry which is preliminary data.</text>
</comment>
<dbReference type="AlphaFoldDB" id="A0A4Q0YJZ7"/>
<evidence type="ECO:0008006" key="3">
    <source>
        <dbReference type="Google" id="ProtNLM"/>
    </source>
</evidence>
<accession>A0A4Q0YJZ7</accession>